<evidence type="ECO:0000313" key="19">
    <source>
        <dbReference type="Proteomes" id="UP000199287"/>
    </source>
</evidence>
<keyword evidence="13 17" id="KW-0961">Cell wall biogenesis/degradation</keyword>
<dbReference type="GO" id="GO:0071555">
    <property type="term" value="P:cell wall organization"/>
    <property type="evidence" value="ECO:0007669"/>
    <property type="project" value="UniProtKB-KW"/>
</dbReference>
<keyword evidence="10 17" id="KW-1133">Transmembrane helix</keyword>
<dbReference type="GO" id="GO:0005886">
    <property type="term" value="C:plasma membrane"/>
    <property type="evidence" value="ECO:0007669"/>
    <property type="project" value="UniProtKB-SubCell"/>
</dbReference>
<gene>
    <name evidence="17" type="primary">uppP</name>
    <name evidence="18" type="ORF">SAMN05192551_11341</name>
</gene>
<keyword evidence="8 17" id="KW-0133">Cell shape</keyword>
<evidence type="ECO:0000256" key="6">
    <source>
        <dbReference type="ARBA" id="ARBA00022692"/>
    </source>
</evidence>
<comment type="catalytic activity">
    <reaction evidence="16 17">
        <text>di-trans,octa-cis-undecaprenyl diphosphate + H2O = di-trans,octa-cis-undecaprenyl phosphate + phosphate + H(+)</text>
        <dbReference type="Rhea" id="RHEA:28094"/>
        <dbReference type="ChEBI" id="CHEBI:15377"/>
        <dbReference type="ChEBI" id="CHEBI:15378"/>
        <dbReference type="ChEBI" id="CHEBI:43474"/>
        <dbReference type="ChEBI" id="CHEBI:58405"/>
        <dbReference type="ChEBI" id="CHEBI:60392"/>
        <dbReference type="EC" id="3.6.1.27"/>
    </reaction>
</comment>
<reference evidence="19" key="1">
    <citation type="submission" date="2016-10" db="EMBL/GenBank/DDBJ databases">
        <authorList>
            <person name="Varghese N."/>
            <person name="Submissions S."/>
        </authorList>
    </citation>
    <scope>NUCLEOTIDE SEQUENCE [LARGE SCALE GENOMIC DNA]</scope>
    <source>
        <strain evidence="19">Z-7934</strain>
    </source>
</reference>
<dbReference type="HAMAP" id="MF_01006">
    <property type="entry name" value="Undec_diphosphatase"/>
    <property type="match status" value="1"/>
</dbReference>
<organism evidence="18 19">
    <name type="scientific">Tindallia magadiensis</name>
    <dbReference type="NCBI Taxonomy" id="69895"/>
    <lineage>
        <taxon>Bacteria</taxon>
        <taxon>Bacillati</taxon>
        <taxon>Bacillota</taxon>
        <taxon>Clostridia</taxon>
        <taxon>Peptostreptococcales</taxon>
        <taxon>Tindalliaceae</taxon>
        <taxon>Tindallia</taxon>
    </lineage>
</organism>
<evidence type="ECO:0000256" key="7">
    <source>
        <dbReference type="ARBA" id="ARBA00022801"/>
    </source>
</evidence>
<protein>
    <recommendedName>
        <fullName evidence="4 17">Undecaprenyl-diphosphatase</fullName>
        <ecNumber evidence="3 17">3.6.1.27</ecNumber>
    </recommendedName>
    <alternativeName>
        <fullName evidence="15 17">Bacitracin resistance protein</fullName>
    </alternativeName>
    <alternativeName>
        <fullName evidence="14 17">Undecaprenyl pyrophosphate phosphatase</fullName>
    </alternativeName>
</protein>
<comment type="function">
    <text evidence="17">Catalyzes the dephosphorylation of undecaprenyl diphosphate (UPP). Confers resistance to bacitracin.</text>
</comment>
<evidence type="ECO:0000256" key="3">
    <source>
        <dbReference type="ARBA" id="ARBA00012374"/>
    </source>
</evidence>
<dbReference type="OrthoDB" id="9808289at2"/>
<evidence type="ECO:0000256" key="2">
    <source>
        <dbReference type="ARBA" id="ARBA00010621"/>
    </source>
</evidence>
<accession>A0A1I3HJ53</accession>
<dbReference type="EC" id="3.6.1.27" evidence="3 17"/>
<dbReference type="EMBL" id="FOQA01000013">
    <property type="protein sequence ID" value="SFI35540.1"/>
    <property type="molecule type" value="Genomic_DNA"/>
</dbReference>
<keyword evidence="5 17" id="KW-1003">Cell membrane</keyword>
<dbReference type="InterPro" id="IPR003824">
    <property type="entry name" value="UppP"/>
</dbReference>
<evidence type="ECO:0000256" key="11">
    <source>
        <dbReference type="ARBA" id="ARBA00023136"/>
    </source>
</evidence>
<keyword evidence="11 17" id="KW-0472">Membrane</keyword>
<dbReference type="GO" id="GO:0046677">
    <property type="term" value="P:response to antibiotic"/>
    <property type="evidence" value="ECO:0007669"/>
    <property type="project" value="UniProtKB-UniRule"/>
</dbReference>
<evidence type="ECO:0000256" key="13">
    <source>
        <dbReference type="ARBA" id="ARBA00023316"/>
    </source>
</evidence>
<evidence type="ECO:0000256" key="5">
    <source>
        <dbReference type="ARBA" id="ARBA00022475"/>
    </source>
</evidence>
<dbReference type="GO" id="GO:0008360">
    <property type="term" value="P:regulation of cell shape"/>
    <property type="evidence" value="ECO:0007669"/>
    <property type="project" value="UniProtKB-KW"/>
</dbReference>
<evidence type="ECO:0000256" key="4">
    <source>
        <dbReference type="ARBA" id="ARBA00021581"/>
    </source>
</evidence>
<dbReference type="PANTHER" id="PTHR30622:SF2">
    <property type="entry name" value="UNDECAPRENYL-DIPHOSPHATASE"/>
    <property type="match status" value="1"/>
</dbReference>
<feature type="transmembrane region" description="Helical" evidence="17">
    <location>
        <begin position="198"/>
        <end position="216"/>
    </location>
</feature>
<evidence type="ECO:0000256" key="12">
    <source>
        <dbReference type="ARBA" id="ARBA00023251"/>
    </source>
</evidence>
<evidence type="ECO:0000256" key="16">
    <source>
        <dbReference type="ARBA" id="ARBA00047594"/>
    </source>
</evidence>
<keyword evidence="6 17" id="KW-0812">Transmembrane</keyword>
<evidence type="ECO:0000256" key="17">
    <source>
        <dbReference type="HAMAP-Rule" id="MF_01006"/>
    </source>
</evidence>
<evidence type="ECO:0000256" key="10">
    <source>
        <dbReference type="ARBA" id="ARBA00022989"/>
    </source>
</evidence>
<evidence type="ECO:0000313" key="18">
    <source>
        <dbReference type="EMBL" id="SFI35540.1"/>
    </source>
</evidence>
<feature type="transmembrane region" description="Helical" evidence="17">
    <location>
        <begin position="258"/>
        <end position="277"/>
    </location>
</feature>
<evidence type="ECO:0000256" key="1">
    <source>
        <dbReference type="ARBA" id="ARBA00004651"/>
    </source>
</evidence>
<feature type="transmembrane region" description="Helical" evidence="17">
    <location>
        <begin position="123"/>
        <end position="139"/>
    </location>
</feature>
<feature type="transmembrane region" description="Helical" evidence="17">
    <location>
        <begin position="228"/>
        <end position="246"/>
    </location>
</feature>
<comment type="subcellular location">
    <subcellularLocation>
        <location evidence="1 17">Cell membrane</location>
        <topology evidence="1 17">Multi-pass membrane protein</topology>
    </subcellularLocation>
</comment>
<sequence>MTLVQAIVLGIVQGITEFLPVSSSGHLALTQFFLGVPEDRVFFLTVMLHIGTLFSVLVVYWTDLINILIAFFQMCADVVKGKGLGLEKEYHRLAFLIIVGTIPTGIMGLLLRDIFSNIYTSQRVIGIALIITGTLLWTSERSQKFMNNKKELPEMTWKNAVAVGIFQGFAITPGMSRSGATISGALFQGINKHTATRYSFLLSFPIIALATMLEVIEAIEVGTGDIGLSMLMVGIITSFLAGVFAIRTLIRMIAQGKLYYFSFYTWALGSGSLILSFL</sequence>
<feature type="transmembrane region" description="Helical" evidence="17">
    <location>
        <begin position="46"/>
        <end position="72"/>
    </location>
</feature>
<evidence type="ECO:0000256" key="8">
    <source>
        <dbReference type="ARBA" id="ARBA00022960"/>
    </source>
</evidence>
<dbReference type="GO" id="GO:0050380">
    <property type="term" value="F:undecaprenyl-diphosphatase activity"/>
    <property type="evidence" value="ECO:0007669"/>
    <property type="project" value="UniProtKB-UniRule"/>
</dbReference>
<dbReference type="PANTHER" id="PTHR30622">
    <property type="entry name" value="UNDECAPRENYL-DIPHOSPHATASE"/>
    <property type="match status" value="1"/>
</dbReference>
<keyword evidence="12 17" id="KW-0046">Antibiotic resistance</keyword>
<dbReference type="AlphaFoldDB" id="A0A1I3HJ53"/>
<proteinExistence type="inferred from homology"/>
<evidence type="ECO:0000256" key="15">
    <source>
        <dbReference type="ARBA" id="ARBA00032932"/>
    </source>
</evidence>
<evidence type="ECO:0000256" key="9">
    <source>
        <dbReference type="ARBA" id="ARBA00022984"/>
    </source>
</evidence>
<dbReference type="RefSeq" id="WP_093373744.1">
    <property type="nucleotide sequence ID" value="NZ_FOQA01000013.1"/>
</dbReference>
<evidence type="ECO:0000256" key="14">
    <source>
        <dbReference type="ARBA" id="ARBA00032707"/>
    </source>
</evidence>
<dbReference type="GO" id="GO:0009252">
    <property type="term" value="P:peptidoglycan biosynthetic process"/>
    <property type="evidence" value="ECO:0007669"/>
    <property type="project" value="UniProtKB-KW"/>
</dbReference>
<keyword evidence="9 17" id="KW-0573">Peptidoglycan synthesis</keyword>
<dbReference type="STRING" id="69895.SAMN05192551_11341"/>
<name>A0A1I3HJ53_9FIRM</name>
<dbReference type="Proteomes" id="UP000199287">
    <property type="component" value="Unassembled WGS sequence"/>
</dbReference>
<comment type="miscellaneous">
    <text evidence="17">Bacitracin is thought to be involved in the inhibition of peptidoglycan synthesis by sequestering undecaprenyl diphosphate, thereby reducing the pool of lipid carrier available.</text>
</comment>
<keyword evidence="19" id="KW-1185">Reference proteome</keyword>
<keyword evidence="7 17" id="KW-0378">Hydrolase</keyword>
<feature type="transmembrane region" description="Helical" evidence="17">
    <location>
        <begin position="93"/>
        <end position="111"/>
    </location>
</feature>
<dbReference type="Pfam" id="PF02673">
    <property type="entry name" value="BacA"/>
    <property type="match status" value="1"/>
</dbReference>
<comment type="similarity">
    <text evidence="2 17">Belongs to the UppP family.</text>
</comment>